<dbReference type="KEGG" id="hfv:R50_1563"/>
<sequence length="59" mass="6516">MATRCPVCHEGVLEPVEDAAGETVLRCSRYPVCRFELRPGERLEAAAARFRHPVTPGHA</sequence>
<dbReference type="AlphaFoldDB" id="A0A6F8ZH28"/>
<protein>
    <recommendedName>
        <fullName evidence="3">DNA topoisomerase type IA zn finger domain-containing protein</fullName>
    </recommendedName>
</protein>
<proteinExistence type="predicted"/>
<evidence type="ECO:0000313" key="1">
    <source>
        <dbReference type="EMBL" id="CAB1129064.1"/>
    </source>
</evidence>
<keyword evidence="2" id="KW-1185">Reference proteome</keyword>
<evidence type="ECO:0008006" key="3">
    <source>
        <dbReference type="Google" id="ProtNLM"/>
    </source>
</evidence>
<gene>
    <name evidence="1" type="ORF">R50_1563</name>
</gene>
<dbReference type="EMBL" id="LR778114">
    <property type="protein sequence ID" value="CAB1129064.1"/>
    <property type="molecule type" value="Genomic_DNA"/>
</dbReference>
<dbReference type="Proteomes" id="UP000503399">
    <property type="component" value="Chromosome"/>
</dbReference>
<organism evidence="1 2">
    <name type="scientific">Candidatus Hydrogenisulfobacillus filiaventi</name>
    <dbReference type="NCBI Taxonomy" id="2707344"/>
    <lineage>
        <taxon>Bacteria</taxon>
        <taxon>Bacillati</taxon>
        <taxon>Bacillota</taxon>
        <taxon>Clostridia</taxon>
        <taxon>Eubacteriales</taxon>
        <taxon>Clostridiales Family XVII. Incertae Sedis</taxon>
        <taxon>Candidatus Hydrogenisulfobacillus</taxon>
    </lineage>
</organism>
<reference evidence="1 2" key="1">
    <citation type="submission" date="2020-02" db="EMBL/GenBank/DDBJ databases">
        <authorList>
            <person name="Hogendoorn C."/>
        </authorList>
    </citation>
    <scope>NUCLEOTIDE SEQUENCE [LARGE SCALE GENOMIC DNA]</scope>
    <source>
        <strain evidence="1">R501</strain>
    </source>
</reference>
<evidence type="ECO:0000313" key="2">
    <source>
        <dbReference type="Proteomes" id="UP000503399"/>
    </source>
</evidence>
<name>A0A6F8ZH28_9FIRM</name>
<accession>A0A6F8ZH28</accession>